<dbReference type="Pfam" id="PF19057">
    <property type="entry name" value="PH_19"/>
    <property type="match status" value="1"/>
</dbReference>
<feature type="compositionally biased region" description="Basic and acidic residues" evidence="3">
    <location>
        <begin position="442"/>
        <end position="454"/>
    </location>
</feature>
<name>A0AAV1ZTA8_9ARAC</name>
<keyword evidence="1" id="KW-0344">Guanine-nucleotide releasing factor</keyword>
<feature type="coiled-coil region" evidence="2">
    <location>
        <begin position="921"/>
        <end position="955"/>
    </location>
</feature>
<dbReference type="PANTHER" id="PTHR12877">
    <property type="entry name" value="RHO GUANINE NUCLEOTIDE EXCHANGE FACTOR"/>
    <property type="match status" value="1"/>
</dbReference>
<dbReference type="Proteomes" id="UP001497382">
    <property type="component" value="Unassembled WGS sequence"/>
</dbReference>
<dbReference type="Gene3D" id="1.20.900.10">
    <property type="entry name" value="Dbl homology (DH) domain"/>
    <property type="match status" value="1"/>
</dbReference>
<dbReference type="GO" id="GO:0005737">
    <property type="term" value="C:cytoplasm"/>
    <property type="evidence" value="ECO:0007669"/>
    <property type="project" value="UniProtKB-ARBA"/>
</dbReference>
<dbReference type="GO" id="GO:0030036">
    <property type="term" value="P:actin cytoskeleton organization"/>
    <property type="evidence" value="ECO:0007669"/>
    <property type="project" value="TreeGrafter"/>
</dbReference>
<dbReference type="PROSITE" id="PS00741">
    <property type="entry name" value="DH_1"/>
    <property type="match status" value="1"/>
</dbReference>
<dbReference type="SUPFAM" id="SSF50729">
    <property type="entry name" value="PH domain-like"/>
    <property type="match status" value="1"/>
</dbReference>
<feature type="region of interest" description="Disordered" evidence="3">
    <location>
        <begin position="333"/>
        <end position="392"/>
    </location>
</feature>
<feature type="region of interest" description="Disordered" evidence="3">
    <location>
        <begin position="133"/>
        <end position="157"/>
    </location>
</feature>
<feature type="compositionally biased region" description="Polar residues" evidence="3">
    <location>
        <begin position="585"/>
        <end position="594"/>
    </location>
</feature>
<feature type="region of interest" description="Disordered" evidence="3">
    <location>
        <begin position="1560"/>
        <end position="1579"/>
    </location>
</feature>
<feature type="region of interest" description="Disordered" evidence="3">
    <location>
        <begin position="1267"/>
        <end position="1286"/>
    </location>
</feature>
<feature type="compositionally biased region" description="Polar residues" evidence="3">
    <location>
        <begin position="555"/>
        <end position="573"/>
    </location>
</feature>
<evidence type="ECO:0000313" key="6">
    <source>
        <dbReference type="Proteomes" id="UP001497382"/>
    </source>
</evidence>
<dbReference type="InterPro" id="IPR011047">
    <property type="entry name" value="Quinoprotein_ADH-like_sf"/>
</dbReference>
<keyword evidence="6" id="KW-1185">Reference proteome</keyword>
<feature type="compositionally biased region" description="Polar residues" evidence="3">
    <location>
        <begin position="133"/>
        <end position="147"/>
    </location>
</feature>
<feature type="compositionally biased region" description="Low complexity" evidence="3">
    <location>
        <begin position="1561"/>
        <end position="1579"/>
    </location>
</feature>
<dbReference type="GO" id="GO:0035556">
    <property type="term" value="P:intracellular signal transduction"/>
    <property type="evidence" value="ECO:0007669"/>
    <property type="project" value="InterPro"/>
</dbReference>
<dbReference type="InterPro" id="IPR001331">
    <property type="entry name" value="GDS_CDC24_CS"/>
</dbReference>
<evidence type="ECO:0000256" key="2">
    <source>
        <dbReference type="SAM" id="Coils"/>
    </source>
</evidence>
<dbReference type="Pfam" id="PF00621">
    <property type="entry name" value="RhoGEF"/>
    <property type="match status" value="1"/>
</dbReference>
<gene>
    <name evidence="5" type="ORF">LARSCL_LOCUS7856</name>
</gene>
<dbReference type="InterPro" id="IPR039919">
    <property type="entry name" value="ARHGEF10/ARHGEF17"/>
</dbReference>
<dbReference type="SUPFAM" id="SSF50998">
    <property type="entry name" value="Quinoprotein alcohol dehydrogenase-like"/>
    <property type="match status" value="1"/>
</dbReference>
<dbReference type="InterPro" id="IPR035899">
    <property type="entry name" value="DBL_dom_sf"/>
</dbReference>
<feature type="region of interest" description="Disordered" evidence="3">
    <location>
        <begin position="540"/>
        <end position="601"/>
    </location>
</feature>
<proteinExistence type="predicted"/>
<dbReference type="EMBL" id="CAXIEN010000082">
    <property type="protein sequence ID" value="CAL1275032.1"/>
    <property type="molecule type" value="Genomic_DNA"/>
</dbReference>
<evidence type="ECO:0000313" key="5">
    <source>
        <dbReference type="EMBL" id="CAL1275032.1"/>
    </source>
</evidence>
<feature type="domain" description="DH" evidence="4">
    <location>
        <begin position="750"/>
        <end position="938"/>
    </location>
</feature>
<accession>A0AAV1ZTA8</accession>
<dbReference type="Pfam" id="PF19056">
    <property type="entry name" value="WD40_2"/>
    <property type="match status" value="1"/>
</dbReference>
<evidence type="ECO:0000259" key="4">
    <source>
        <dbReference type="PROSITE" id="PS50010"/>
    </source>
</evidence>
<feature type="compositionally biased region" description="Basic and acidic residues" evidence="3">
    <location>
        <begin position="344"/>
        <end position="355"/>
    </location>
</feature>
<keyword evidence="2" id="KW-0175">Coiled coil</keyword>
<feature type="compositionally biased region" description="Basic and acidic residues" evidence="3">
    <location>
        <begin position="416"/>
        <end position="435"/>
    </location>
</feature>
<dbReference type="GO" id="GO:0005085">
    <property type="term" value="F:guanyl-nucleotide exchange factor activity"/>
    <property type="evidence" value="ECO:0007669"/>
    <property type="project" value="UniProtKB-KW"/>
</dbReference>
<dbReference type="SUPFAM" id="SSF48065">
    <property type="entry name" value="DBL homology domain (DH-domain)"/>
    <property type="match status" value="1"/>
</dbReference>
<comment type="caution">
    <text evidence="5">The sequence shown here is derived from an EMBL/GenBank/DDBJ whole genome shotgun (WGS) entry which is preliminary data.</text>
</comment>
<dbReference type="CDD" id="cd00160">
    <property type="entry name" value="RhoGEF"/>
    <property type="match status" value="1"/>
</dbReference>
<dbReference type="FunFam" id="1.20.900.10:FF:000003">
    <property type="entry name" value="Rho guanine nucleotide exchange factor 10 like"/>
    <property type="match status" value="1"/>
</dbReference>
<dbReference type="InterPro" id="IPR011993">
    <property type="entry name" value="PH-like_dom_sf"/>
</dbReference>
<evidence type="ECO:0000256" key="1">
    <source>
        <dbReference type="ARBA" id="ARBA00022658"/>
    </source>
</evidence>
<dbReference type="PROSITE" id="PS50010">
    <property type="entry name" value="DH_2"/>
    <property type="match status" value="1"/>
</dbReference>
<protein>
    <recommendedName>
        <fullName evidence="4">DH domain-containing protein</fullName>
    </recommendedName>
</protein>
<organism evidence="5 6">
    <name type="scientific">Larinioides sclopetarius</name>
    <dbReference type="NCBI Taxonomy" id="280406"/>
    <lineage>
        <taxon>Eukaryota</taxon>
        <taxon>Metazoa</taxon>
        <taxon>Ecdysozoa</taxon>
        <taxon>Arthropoda</taxon>
        <taxon>Chelicerata</taxon>
        <taxon>Arachnida</taxon>
        <taxon>Araneae</taxon>
        <taxon>Araneomorphae</taxon>
        <taxon>Entelegynae</taxon>
        <taxon>Araneoidea</taxon>
        <taxon>Araneidae</taxon>
        <taxon>Larinioides</taxon>
    </lineage>
</organism>
<reference evidence="5 6" key="1">
    <citation type="submission" date="2024-04" db="EMBL/GenBank/DDBJ databases">
        <authorList>
            <person name="Rising A."/>
            <person name="Reimegard J."/>
            <person name="Sonavane S."/>
            <person name="Akerstrom W."/>
            <person name="Nylinder S."/>
            <person name="Hedman E."/>
            <person name="Kallberg Y."/>
        </authorList>
    </citation>
    <scope>NUCLEOTIDE SEQUENCE [LARGE SCALE GENOMIC DNA]</scope>
</reference>
<dbReference type="InterPro" id="IPR000219">
    <property type="entry name" value="DH_dom"/>
</dbReference>
<dbReference type="GO" id="GO:0051496">
    <property type="term" value="P:positive regulation of stress fiber assembly"/>
    <property type="evidence" value="ECO:0007669"/>
    <property type="project" value="UniProtKB-ARBA"/>
</dbReference>
<evidence type="ECO:0000256" key="3">
    <source>
        <dbReference type="SAM" id="MobiDB-lite"/>
    </source>
</evidence>
<feature type="region of interest" description="Disordered" evidence="3">
    <location>
        <begin position="405"/>
        <end position="454"/>
    </location>
</feature>
<sequence length="1618" mass="182159">MESKTFESSQNGDSLQLKFNPEVRKITRLGNIKDPQIIKSPSWPSSPTIPRHEISQNESMFWTLGRRRLTDKRCDENFLKEISFCDNKKPATDEYEQMRSILNKMNLKKYYLRRESNPNSDSNDMHFPLRRSVSVQPQTSTSMNGSGKKSFLDDIPPPPKTKSILELSKDNLSHGSNNLLKENIYSLDLSPIKISQKPVNSKLKELTERLRPASAPPSPHRVPKYTVPRSAPPMSNFSFWKDPLPNENSLIFSYDKSFKNQAFKDNNEDQNISKNKGSKLPKPIRKNNIASYATLPRTKVLESTKEPRTLASLDLNINFQPYRGSYKLTDADISSSNRENFGNYKKDIDKNEMKASKTNKNTFHESQSENQEDDYSPPRSRKGSIKNSNVSSKKGEFDLNFINYGSLTSPHTQRRKSLETKYTDSSHIHSSEPRKRSLGGIEIHDREVSSNNKSEKFCKSNVKIPNESTSFDEKRQYYHSDGSKSVPALPKSTENPLEEDIRTIARLLDGKESLFLKLIQSSKIENEASKQAINSYREAISSKPGESSEKLQPAPDTNQKSSALRSIDRNSPTRIRAMTVPGTEPNRNVVANQTSPPPQQKRFYKKRLRGPYGEMLEQEMSKSFNKPRPSYAKDLDFLKELENVTPKESSIDKESGRPRMLLRSSSHSFDETHSIVVDGAPKRKTSANIPIVSASEEHGSLRVPSTSVSGTVSEPTLHIRSHSDSVKTSSAWNVDNLISKVLKQNVQQDIRTHIVGELYETEVSYVESLQIIIKKYMIPLKSSEHSAEIEGSQVDQIFCQVPEILKFHETFLETLKSRLSYWDTKQKIGDVFIDVFTKSAVVETYIEFINNWKAARDAIKSISLAKPAFAKFLENTSREHKGKLTLDALLIMPVQRIPRYELLIKELLKHTPMDHPDYKLLLQAQKEVHELAVKINKVEREALQQEQRLQKLREVEHLIEGIVDLTQGDRSFIRHDFVLIPGGLGMKKERCVFLFSDMLLITSIKRKGGAIRKTSIAVSAATCGSLESNKYKLLMKTSLHNVDVIKTDVDEPCVRTFLKEVSSLENDIATLGKISDIIGTLNCEHQILEEVIKDLLASLTKQLIEKQTSCSQLMNLDLAIKINDEVENISLIFPNPEQRMTWEAAFLDAKDKLDNITEKTPSPEFLCSLPLRKTRAGLLITCAAAVVDSCQNGLPDLWICSSDGLVGQVCVLTFQNEPVIASSVTICEARIICIAAVPGISSGSLLVRRRSTLLPYLPGFKFEKLSKGDKDQGKTKSFPLDSDSDEDYIDATDDFASEDPNTLQPTMWLGTEDGRIYIYNCTDVRLQRPKLRIYHSTSIYHILHVNERVFVSLANGEIAIYSRDHSGLWNTSSPHKVQVANEVSPILKMILVIEKLWCSTVNSIAILDPASLEMEHTFQVAPDLGRHISEMVLSEQGVWITMQSSPVIHLYHSTSYDHLLELNISLPITKMIGAYDEIIKQHKLACLRISSMCVEKNLLWIGTSSGIVLNLPIPSISSPISSVDLIPTITGMPHGHFGYVRFITSIYATLRRDSSVHNGLSSFDDSSRPCSSADASSGSPYSALVISGGDGYEDFSNMVAADTTGRDDSTNHLLMWRV</sequence>
<dbReference type="PANTHER" id="PTHR12877:SF15">
    <property type="entry name" value="RHO GUANINE NUCLEOTIDE EXCHANGE FACTOR 17"/>
    <property type="match status" value="1"/>
</dbReference>
<dbReference type="SMART" id="SM00325">
    <property type="entry name" value="RhoGEF"/>
    <property type="match status" value="1"/>
</dbReference>
<dbReference type="Gene3D" id="2.30.29.30">
    <property type="entry name" value="Pleckstrin-homology domain (PH domain)/Phosphotyrosine-binding domain (PTB)"/>
    <property type="match status" value="1"/>
</dbReference>